<dbReference type="AlphaFoldDB" id="A0AAW9K5M8"/>
<accession>A0AAW9K5M8</accession>
<keyword evidence="1" id="KW-1133">Transmembrane helix</keyword>
<feature type="transmembrane region" description="Helical" evidence="1">
    <location>
        <begin position="6"/>
        <end position="28"/>
    </location>
</feature>
<sequence>MKTKALLINAIIATIYVVLTLSLAFISYGAVQFRVAEMLNYLVVFNKKYIPGIVGGVVISNLWSPMIQYDMIFGVGQSLLSLIIAALIIKNMKNIWLKMTIVLIIFGLSSALIAWELLLAFDLPFWAGYVSVAVGEVTVLLIGMPIMVALDKKLHFSERIEG</sequence>
<feature type="transmembrane region" description="Helical" evidence="1">
    <location>
        <begin position="127"/>
        <end position="150"/>
    </location>
</feature>
<dbReference type="RefSeq" id="WP_015075537.1">
    <property type="nucleotide sequence ID" value="NZ_CBCPKA010000014.1"/>
</dbReference>
<gene>
    <name evidence="2" type="ORF">RAK27_03075</name>
</gene>
<evidence type="ECO:0000313" key="2">
    <source>
        <dbReference type="EMBL" id="MDZ5757633.1"/>
    </source>
</evidence>
<dbReference type="PIRSF" id="PIRSF031501">
    <property type="entry name" value="QueT"/>
    <property type="match status" value="1"/>
</dbReference>
<dbReference type="PANTHER" id="PTHR40044:SF1">
    <property type="entry name" value="INTEGRAL MEMBRANE PROTEIN"/>
    <property type="match status" value="1"/>
</dbReference>
<dbReference type="InterPro" id="IPR010387">
    <property type="entry name" value="QueT"/>
</dbReference>
<feature type="transmembrane region" description="Helical" evidence="1">
    <location>
        <begin position="101"/>
        <end position="121"/>
    </location>
</feature>
<keyword evidence="1" id="KW-0472">Membrane</keyword>
<evidence type="ECO:0000313" key="3">
    <source>
        <dbReference type="Proteomes" id="UP001290462"/>
    </source>
</evidence>
<protein>
    <submittedName>
        <fullName evidence="2">QueT transporter family protein</fullName>
    </submittedName>
</protein>
<dbReference type="Proteomes" id="UP001290462">
    <property type="component" value="Unassembled WGS sequence"/>
</dbReference>
<organism evidence="2 3">
    <name type="scientific">Carnobacterium maltaromaticum</name>
    <name type="common">Carnobacterium piscicola</name>
    <dbReference type="NCBI Taxonomy" id="2751"/>
    <lineage>
        <taxon>Bacteria</taxon>
        <taxon>Bacillati</taxon>
        <taxon>Bacillota</taxon>
        <taxon>Bacilli</taxon>
        <taxon>Lactobacillales</taxon>
        <taxon>Carnobacteriaceae</taxon>
        <taxon>Carnobacterium</taxon>
    </lineage>
</organism>
<proteinExistence type="predicted"/>
<evidence type="ECO:0000256" key="1">
    <source>
        <dbReference type="SAM" id="Phobius"/>
    </source>
</evidence>
<name>A0AAW9K5M8_CARML</name>
<dbReference type="Pfam" id="PF06177">
    <property type="entry name" value="QueT"/>
    <property type="match status" value="1"/>
</dbReference>
<comment type="caution">
    <text evidence="2">The sequence shown here is derived from an EMBL/GenBank/DDBJ whole genome shotgun (WGS) entry which is preliminary data.</text>
</comment>
<dbReference type="PANTHER" id="PTHR40044">
    <property type="entry name" value="INTEGRAL MEMBRANE PROTEIN-RELATED"/>
    <property type="match status" value="1"/>
</dbReference>
<keyword evidence="1" id="KW-0812">Transmembrane</keyword>
<reference evidence="2" key="1">
    <citation type="submission" date="2023-08" db="EMBL/GenBank/DDBJ databases">
        <title>Genomic characterization of piscicolin 126 produced by Carnobacterium maltaromaticum CM22 strain isolated from salmon (Salmo salar).</title>
        <authorList>
            <person name="Gonzalez-Gragera E."/>
            <person name="Garcia-Lopez J.D."/>
            <person name="Teso-Perez C."/>
            <person name="Gimenez-Hernandez I."/>
            <person name="Peralta-Sanchez J.M."/>
            <person name="Valdivia E."/>
            <person name="Montalban-Lopez M."/>
            <person name="Martin-Platero A.M."/>
            <person name="Banos A."/>
            <person name="Martinez-Bueno M."/>
        </authorList>
    </citation>
    <scope>NUCLEOTIDE SEQUENCE</scope>
    <source>
        <strain evidence="2">CM22</strain>
    </source>
</reference>
<dbReference type="EMBL" id="JAVBVO010000002">
    <property type="protein sequence ID" value="MDZ5757633.1"/>
    <property type="molecule type" value="Genomic_DNA"/>
</dbReference>
<feature type="transmembrane region" description="Helical" evidence="1">
    <location>
        <begin position="72"/>
        <end position="89"/>
    </location>
</feature>